<proteinExistence type="predicted"/>
<dbReference type="RefSeq" id="WP_008990264.1">
    <property type="nucleotide sequence ID" value="NZ_AMSG01000002.1"/>
</dbReference>
<dbReference type="Proteomes" id="UP000007364">
    <property type="component" value="Unassembled WGS sequence"/>
</dbReference>
<name>K2PUB1_9FLAO</name>
<gene>
    <name evidence="1" type="ORF">I215_01943</name>
</gene>
<dbReference type="AlphaFoldDB" id="K2PUB1"/>
<dbReference type="EMBL" id="AMSG01000002">
    <property type="protein sequence ID" value="EKF56245.1"/>
    <property type="molecule type" value="Genomic_DNA"/>
</dbReference>
<accession>K2PUB1</accession>
<dbReference type="STRING" id="555500.I215_01943"/>
<reference evidence="1 2" key="1">
    <citation type="journal article" date="2012" name="J. Bacteriol.">
        <title>Genome Sequence of Galbibacter marinum Type Strain ck-I2-15.</title>
        <authorList>
            <person name="Lai Q."/>
            <person name="Li C."/>
            <person name="Shao Z."/>
        </authorList>
    </citation>
    <scope>NUCLEOTIDE SEQUENCE [LARGE SCALE GENOMIC DNA]</scope>
    <source>
        <strain evidence="2">ck-I2-15</strain>
    </source>
</reference>
<comment type="caution">
    <text evidence="1">The sequence shown here is derived from an EMBL/GenBank/DDBJ whole genome shotgun (WGS) entry which is preliminary data.</text>
</comment>
<evidence type="ECO:0000313" key="2">
    <source>
        <dbReference type="Proteomes" id="UP000007364"/>
    </source>
</evidence>
<protein>
    <submittedName>
        <fullName evidence="1">Uncharacterized protein</fullName>
    </submittedName>
</protein>
<evidence type="ECO:0000313" key="1">
    <source>
        <dbReference type="EMBL" id="EKF56245.1"/>
    </source>
</evidence>
<organism evidence="1 2">
    <name type="scientific">Galbibacter marinus</name>
    <dbReference type="NCBI Taxonomy" id="555500"/>
    <lineage>
        <taxon>Bacteria</taxon>
        <taxon>Pseudomonadati</taxon>
        <taxon>Bacteroidota</taxon>
        <taxon>Flavobacteriia</taxon>
        <taxon>Flavobacteriales</taxon>
        <taxon>Flavobacteriaceae</taxon>
        <taxon>Galbibacter</taxon>
    </lineage>
</organism>
<sequence>MKLLIKILPYVACLVLGMLLFNECNRKPKKETIIRSVMVPEVITKFDTIEVEKPVKFHIVDTVYVDRFIYADSTQKIDLYKDAVAIREYNQVFEDSLSKIEVYSKTRGDLLKQSVDLTIFNREVIDTVPLPRPKGNLYLVPEFGTNTKLDGLRAKAGLMYQDRKKHLYSLSIDTDGYIYVGTGIKF</sequence>
<keyword evidence="2" id="KW-1185">Reference proteome</keyword>